<reference evidence="1 2" key="1">
    <citation type="submission" date="2024-06" db="EMBL/GenBank/DDBJ databases">
        <title>Genomic Encyclopedia of Type Strains, Phase IV (KMG-IV): sequencing the most valuable type-strain genomes for metagenomic binning, comparative biology and taxonomic classification.</title>
        <authorList>
            <person name="Goeker M."/>
        </authorList>
    </citation>
    <scope>NUCLEOTIDE SEQUENCE [LARGE SCALE GENOMIC DNA]</scope>
    <source>
        <strain evidence="1 2">DSM 21331</strain>
    </source>
</reference>
<dbReference type="EMBL" id="JBEPMM010000028">
    <property type="protein sequence ID" value="MET3695433.1"/>
    <property type="molecule type" value="Genomic_DNA"/>
</dbReference>
<accession>A0ABV2LC61</accession>
<sequence length="133" mass="14635">MSSSSEKPDPFDPFGIVASMEAWCCLLEAAREIRNVDQEMMMTMLKPKTPGPAPVSAEAAAKLRSIVELMRSLNLDPDAIRQRQPAAMRALEAACLDCRDRSRCARALRAGTAAATYREFCPNGARLDQLKYA</sequence>
<keyword evidence="2" id="KW-1185">Reference proteome</keyword>
<evidence type="ECO:0000313" key="2">
    <source>
        <dbReference type="Proteomes" id="UP001549145"/>
    </source>
</evidence>
<proteinExistence type="predicted"/>
<comment type="caution">
    <text evidence="1">The sequence shown here is derived from an EMBL/GenBank/DDBJ whole genome shotgun (WGS) entry which is preliminary data.</text>
</comment>
<dbReference type="Proteomes" id="UP001549145">
    <property type="component" value="Unassembled WGS sequence"/>
</dbReference>
<protein>
    <recommendedName>
        <fullName evidence="3">Heavy-metal resistance</fullName>
    </recommendedName>
</protein>
<name>A0ABV2LC61_9HYPH</name>
<evidence type="ECO:0000313" key="1">
    <source>
        <dbReference type="EMBL" id="MET3695433.1"/>
    </source>
</evidence>
<organism evidence="1 2">
    <name type="scientific">Methylobacterium goesingense</name>
    <dbReference type="NCBI Taxonomy" id="243690"/>
    <lineage>
        <taxon>Bacteria</taxon>
        <taxon>Pseudomonadati</taxon>
        <taxon>Pseudomonadota</taxon>
        <taxon>Alphaproteobacteria</taxon>
        <taxon>Hyphomicrobiales</taxon>
        <taxon>Methylobacteriaceae</taxon>
        <taxon>Methylobacterium</taxon>
    </lineage>
</organism>
<dbReference type="RefSeq" id="WP_238282515.1">
    <property type="nucleotide sequence ID" value="NZ_BPQL01000178.1"/>
</dbReference>
<gene>
    <name evidence="1" type="ORF">ABID43_005001</name>
</gene>
<evidence type="ECO:0008006" key="3">
    <source>
        <dbReference type="Google" id="ProtNLM"/>
    </source>
</evidence>